<dbReference type="Gene3D" id="3.80.10.10">
    <property type="entry name" value="Ribonuclease Inhibitor"/>
    <property type="match status" value="1"/>
</dbReference>
<evidence type="ECO:0008006" key="3">
    <source>
        <dbReference type="Google" id="ProtNLM"/>
    </source>
</evidence>
<dbReference type="EMBL" id="JAACJM010000050">
    <property type="protein sequence ID" value="KAF5357631.1"/>
    <property type="molecule type" value="Genomic_DNA"/>
</dbReference>
<protein>
    <recommendedName>
        <fullName evidence="3">F-box domain-containing protein</fullName>
    </recommendedName>
</protein>
<dbReference type="OrthoDB" id="2447803at2759"/>
<evidence type="ECO:0000313" key="1">
    <source>
        <dbReference type="EMBL" id="KAF5357631.1"/>
    </source>
</evidence>
<accession>A0A8H5G3M3</accession>
<reference evidence="1 2" key="1">
    <citation type="journal article" date="2020" name="ISME J.">
        <title>Uncovering the hidden diversity of litter-decomposition mechanisms in mushroom-forming fungi.</title>
        <authorList>
            <person name="Floudas D."/>
            <person name="Bentzer J."/>
            <person name="Ahren D."/>
            <person name="Johansson T."/>
            <person name="Persson P."/>
            <person name="Tunlid A."/>
        </authorList>
    </citation>
    <scope>NUCLEOTIDE SEQUENCE [LARGE SCALE GENOMIC DNA]</scope>
    <source>
        <strain evidence="1 2">CBS 291.85</strain>
    </source>
</reference>
<keyword evidence="2" id="KW-1185">Reference proteome</keyword>
<comment type="caution">
    <text evidence="1">The sequence shown here is derived from an EMBL/GenBank/DDBJ whole genome shotgun (WGS) entry which is preliminary data.</text>
</comment>
<gene>
    <name evidence="1" type="ORF">D9758_007527</name>
</gene>
<dbReference type="SUPFAM" id="SSF52047">
    <property type="entry name" value="RNI-like"/>
    <property type="match status" value="1"/>
</dbReference>
<dbReference type="Proteomes" id="UP000559256">
    <property type="component" value="Unassembled WGS sequence"/>
</dbReference>
<sequence length="508" mass="57975">MHQALQLPELVDQILGYLEKVDQKRCVSVCQFWSDIALDYVWSTIAGNEDVLAMARLIAPVWKDFSMDNTSTYRFKSEPTSALWNRFQSKYSWRIRYLWYHYSRKHDVSPLLGAMYRTRPMSLILPNLRVLECTGHFGHASEEAPALLMHNGIHTFTYKVYDDTLSSLRILTEFVKVRMPGLTSLTIEVYGEHDFVEPLAKLLGNLPLLKSIHITAFEDMTPILRRLCHSAVLEKLVFSGGKNVHRVGNLWLDGHFSSLRELHVSQVEGNMTLVPFLPPLHRLQILHLVVAKSTVRNGCGHLIQSISQCSALRELKLEFNHDEFENTTIDDFDVLHSLLACSHITIFRFCSDNPLIMSDSDFTTLALAWPRLEELEILSPYGRDITDNKRTSIWAIFLLTRLCPHLTRLGLCINSAPRDTPPLDPSSLPTSEPAHGANLERLRLGYPLPGLKQGEETVFAELLGQILPAQCSLTYECFDYREEAKWTTIEALFPQFAEQYLATTSMKL</sequence>
<dbReference type="InterPro" id="IPR032675">
    <property type="entry name" value="LRR_dom_sf"/>
</dbReference>
<dbReference type="AlphaFoldDB" id="A0A8H5G3M3"/>
<name>A0A8H5G3M3_9AGAR</name>
<evidence type="ECO:0000313" key="2">
    <source>
        <dbReference type="Proteomes" id="UP000559256"/>
    </source>
</evidence>
<proteinExistence type="predicted"/>
<organism evidence="1 2">
    <name type="scientific">Tetrapyrgos nigripes</name>
    <dbReference type="NCBI Taxonomy" id="182062"/>
    <lineage>
        <taxon>Eukaryota</taxon>
        <taxon>Fungi</taxon>
        <taxon>Dikarya</taxon>
        <taxon>Basidiomycota</taxon>
        <taxon>Agaricomycotina</taxon>
        <taxon>Agaricomycetes</taxon>
        <taxon>Agaricomycetidae</taxon>
        <taxon>Agaricales</taxon>
        <taxon>Marasmiineae</taxon>
        <taxon>Marasmiaceae</taxon>
        <taxon>Tetrapyrgos</taxon>
    </lineage>
</organism>